<dbReference type="AlphaFoldDB" id="E0XXM8"/>
<sequence>MVTQIDDNACERLKKYYRSLLKDDDAVLDPNSFQYNKPGTFDSLMKDS</sequence>
<reference evidence="1" key="1">
    <citation type="journal article" date="2011" name="Environ. Microbiol.">
        <title>Time-series analyses of Monterey Bay coastal microbial picoplankton using a 'genome proxy' microarray.</title>
        <authorList>
            <person name="Rich V.I."/>
            <person name="Pham V.D."/>
            <person name="Eppley J."/>
            <person name="Shi Y."/>
            <person name="DeLong E.F."/>
        </authorList>
    </citation>
    <scope>NUCLEOTIDE SEQUENCE</scope>
</reference>
<dbReference type="EMBL" id="GU474912">
    <property type="protein sequence ID" value="ADI19169.1"/>
    <property type="molecule type" value="Genomic_DNA"/>
</dbReference>
<proteinExistence type="predicted"/>
<name>E0XXM8_9DELT</name>
<protein>
    <submittedName>
        <fullName evidence="1">Uncharacterized protein</fullName>
    </submittedName>
</protein>
<organism evidence="1">
    <name type="scientific">uncultured delta proteobacterium HF0130_05G09</name>
    <dbReference type="NCBI Taxonomy" id="710827"/>
    <lineage>
        <taxon>Bacteria</taxon>
        <taxon>Deltaproteobacteria</taxon>
        <taxon>environmental samples</taxon>
    </lineage>
</organism>
<accession>E0XXM8</accession>
<evidence type="ECO:0000313" key="1">
    <source>
        <dbReference type="EMBL" id="ADI19169.1"/>
    </source>
</evidence>